<dbReference type="GO" id="GO:0046677">
    <property type="term" value="P:response to antibiotic"/>
    <property type="evidence" value="ECO:0007669"/>
    <property type="project" value="UniProtKB-KW"/>
</dbReference>
<evidence type="ECO:0000256" key="4">
    <source>
        <dbReference type="ARBA" id="ARBA00022692"/>
    </source>
</evidence>
<dbReference type="InterPro" id="IPR036259">
    <property type="entry name" value="MFS_trans_sf"/>
</dbReference>
<feature type="transmembrane region" description="Helical" evidence="8">
    <location>
        <begin position="485"/>
        <end position="508"/>
    </location>
</feature>
<evidence type="ECO:0000259" key="9">
    <source>
        <dbReference type="PROSITE" id="PS50850"/>
    </source>
</evidence>
<evidence type="ECO:0000256" key="6">
    <source>
        <dbReference type="ARBA" id="ARBA00023136"/>
    </source>
</evidence>
<feature type="transmembrane region" description="Helical" evidence="8">
    <location>
        <begin position="316"/>
        <end position="333"/>
    </location>
</feature>
<feature type="transmembrane region" description="Helical" evidence="8">
    <location>
        <begin position="345"/>
        <end position="364"/>
    </location>
</feature>
<evidence type="ECO:0000256" key="5">
    <source>
        <dbReference type="ARBA" id="ARBA00022989"/>
    </source>
</evidence>
<dbReference type="Pfam" id="PF07690">
    <property type="entry name" value="MFS_1"/>
    <property type="match status" value="1"/>
</dbReference>
<dbReference type="Proteomes" id="UP001108029">
    <property type="component" value="Unassembled WGS sequence"/>
</dbReference>
<protein>
    <submittedName>
        <fullName evidence="10">MFS transporter</fullName>
    </submittedName>
</protein>
<feature type="transmembrane region" description="Helical" evidence="8">
    <location>
        <begin position="282"/>
        <end position="304"/>
    </location>
</feature>
<feature type="transmembrane region" description="Helical" evidence="8">
    <location>
        <begin position="92"/>
        <end position="111"/>
    </location>
</feature>
<feature type="transmembrane region" description="Helical" evidence="8">
    <location>
        <begin position="417"/>
        <end position="434"/>
    </location>
</feature>
<comment type="subcellular location">
    <subcellularLocation>
        <location evidence="1">Cell membrane</location>
        <topology evidence="1">Multi-pass membrane protein</topology>
    </subcellularLocation>
</comment>
<keyword evidence="2" id="KW-0813">Transport</keyword>
<dbReference type="EMBL" id="JAJSBI010000004">
    <property type="protein sequence ID" value="MCD9874325.1"/>
    <property type="molecule type" value="Genomic_DNA"/>
</dbReference>
<evidence type="ECO:0000256" key="8">
    <source>
        <dbReference type="SAM" id="Phobius"/>
    </source>
</evidence>
<dbReference type="InterPro" id="IPR020846">
    <property type="entry name" value="MFS_dom"/>
</dbReference>
<reference evidence="10" key="1">
    <citation type="submission" date="2021-12" db="EMBL/GenBank/DDBJ databases">
        <authorList>
            <person name="Lee J.-H."/>
            <person name="Kim S.-B."/>
        </authorList>
    </citation>
    <scope>NUCLEOTIDE SEQUENCE</scope>
    <source>
        <strain evidence="10">NR30</strain>
    </source>
</reference>
<feature type="transmembrane region" description="Helical" evidence="8">
    <location>
        <begin position="243"/>
        <end position="261"/>
    </location>
</feature>
<proteinExistence type="predicted"/>
<sequence length="529" mass="55126">MTTPPVPAPRIPEAVHRRRWAILGVLMLSLLIVVLDNSILNVAIKTISTPAPTGLGATQSELEWAINAYTLVFAGLLFTAGLIGDRVGRKKVLLGGLVVFGVGSALAAESGSPGQLIAYRALMALGAAFVMPATLAVLMNVFEREEQPKAIGIWAGGVGLAIAIGPITGGVLLDHFWWGSVFLINVPIVLLALALMVWLVPDSRDPRPGRLDPVGVALSVVGLVLLVYGIIKGGELADFTDPQVLATIAAGLVVLAAFVVFEKRSDHPSLDVTYFKNKVFSAAMAAIALVFFALMGVTFFAVFYTQSVRGYSPLQSGLLMLPLAAAQMIFAPRARLVVDRFGNKVTTGVGLLLLAGMLAAFAGFEADTPIWVLEVVFFLMGAGMAHVMTPTSVVIMQALPREKAGSASALSNTFRQVGGALGIAVLGSVLSTAYRTGIEGKLGHLPAGLRETAGESIEATLGVAAKLGPQGGALVTPADDAFLHAMHVTALCGTVVAILGALVAFLFLPGKPPARQEGKEEQELVAAAE</sequence>
<dbReference type="CDD" id="cd17321">
    <property type="entry name" value="MFS_MMR_MDR_like"/>
    <property type="match status" value="1"/>
</dbReference>
<evidence type="ECO:0000313" key="11">
    <source>
        <dbReference type="Proteomes" id="UP001108029"/>
    </source>
</evidence>
<keyword evidence="11" id="KW-1185">Reference proteome</keyword>
<keyword evidence="6 8" id="KW-0472">Membrane</keyword>
<dbReference type="NCBIfam" id="TIGR00711">
    <property type="entry name" value="efflux_EmrB"/>
    <property type="match status" value="1"/>
</dbReference>
<dbReference type="InterPro" id="IPR004638">
    <property type="entry name" value="EmrB-like"/>
</dbReference>
<evidence type="ECO:0000313" key="10">
    <source>
        <dbReference type="EMBL" id="MCD9874325.1"/>
    </source>
</evidence>
<feature type="transmembrane region" description="Helical" evidence="8">
    <location>
        <begin position="20"/>
        <end position="44"/>
    </location>
</feature>
<dbReference type="Gene3D" id="1.20.1720.10">
    <property type="entry name" value="Multidrug resistance protein D"/>
    <property type="match status" value="1"/>
</dbReference>
<feature type="transmembrane region" description="Helical" evidence="8">
    <location>
        <begin position="370"/>
        <end position="396"/>
    </location>
</feature>
<name>A0A9Q3VNV7_9ACTN</name>
<evidence type="ECO:0000256" key="3">
    <source>
        <dbReference type="ARBA" id="ARBA00022475"/>
    </source>
</evidence>
<keyword evidence="4 8" id="KW-0812">Transmembrane</keyword>
<gene>
    <name evidence="10" type="ORF">LJ657_11660</name>
</gene>
<feature type="domain" description="Major facilitator superfamily (MFS) profile" evidence="9">
    <location>
        <begin position="22"/>
        <end position="512"/>
    </location>
</feature>
<dbReference type="SUPFAM" id="SSF103473">
    <property type="entry name" value="MFS general substrate transporter"/>
    <property type="match status" value="1"/>
</dbReference>
<dbReference type="PRINTS" id="PR01036">
    <property type="entry name" value="TCRTETB"/>
</dbReference>
<dbReference type="PANTHER" id="PTHR42718">
    <property type="entry name" value="MAJOR FACILITATOR SUPERFAMILY MULTIDRUG TRANSPORTER MFSC"/>
    <property type="match status" value="1"/>
</dbReference>
<comment type="caution">
    <text evidence="10">The sequence shown here is derived from an EMBL/GenBank/DDBJ whole genome shotgun (WGS) entry which is preliminary data.</text>
</comment>
<feature type="transmembrane region" description="Helical" evidence="8">
    <location>
        <begin position="117"/>
        <end position="139"/>
    </location>
</feature>
<dbReference type="GO" id="GO:0005886">
    <property type="term" value="C:plasma membrane"/>
    <property type="evidence" value="ECO:0007669"/>
    <property type="project" value="UniProtKB-SubCell"/>
</dbReference>
<dbReference type="RefSeq" id="WP_232648370.1">
    <property type="nucleotide sequence ID" value="NZ_JAJSBI010000004.1"/>
</dbReference>
<accession>A0A9Q3VNV7</accession>
<dbReference type="Gene3D" id="1.20.1250.20">
    <property type="entry name" value="MFS general substrate transporter like domains"/>
    <property type="match status" value="1"/>
</dbReference>
<dbReference type="PANTHER" id="PTHR42718:SF42">
    <property type="entry name" value="EXPORT PROTEIN"/>
    <property type="match status" value="1"/>
</dbReference>
<dbReference type="InterPro" id="IPR011701">
    <property type="entry name" value="MFS"/>
</dbReference>
<evidence type="ECO:0000256" key="1">
    <source>
        <dbReference type="ARBA" id="ARBA00004651"/>
    </source>
</evidence>
<feature type="transmembrane region" description="Helical" evidence="8">
    <location>
        <begin position="177"/>
        <end position="199"/>
    </location>
</feature>
<feature type="transmembrane region" description="Helical" evidence="8">
    <location>
        <begin position="211"/>
        <end position="231"/>
    </location>
</feature>
<organism evidence="10 11">
    <name type="scientific">Streptomyces guryensis</name>
    <dbReference type="NCBI Taxonomy" id="2886947"/>
    <lineage>
        <taxon>Bacteria</taxon>
        <taxon>Bacillati</taxon>
        <taxon>Actinomycetota</taxon>
        <taxon>Actinomycetes</taxon>
        <taxon>Kitasatosporales</taxon>
        <taxon>Streptomycetaceae</taxon>
        <taxon>Streptomyces</taxon>
    </lineage>
</organism>
<keyword evidence="5 8" id="KW-1133">Transmembrane helix</keyword>
<feature type="transmembrane region" description="Helical" evidence="8">
    <location>
        <begin position="151"/>
        <end position="171"/>
    </location>
</feature>
<evidence type="ECO:0000256" key="7">
    <source>
        <dbReference type="ARBA" id="ARBA00023251"/>
    </source>
</evidence>
<evidence type="ECO:0000256" key="2">
    <source>
        <dbReference type="ARBA" id="ARBA00022448"/>
    </source>
</evidence>
<dbReference type="AlphaFoldDB" id="A0A9Q3VNV7"/>
<keyword evidence="3" id="KW-1003">Cell membrane</keyword>
<keyword evidence="7" id="KW-0046">Antibiotic resistance</keyword>
<feature type="transmembrane region" description="Helical" evidence="8">
    <location>
        <begin position="64"/>
        <end position="83"/>
    </location>
</feature>
<dbReference type="PROSITE" id="PS50850">
    <property type="entry name" value="MFS"/>
    <property type="match status" value="1"/>
</dbReference>
<dbReference type="GO" id="GO:0022857">
    <property type="term" value="F:transmembrane transporter activity"/>
    <property type="evidence" value="ECO:0007669"/>
    <property type="project" value="InterPro"/>
</dbReference>